<evidence type="ECO:0000256" key="4">
    <source>
        <dbReference type="ARBA" id="ARBA00022525"/>
    </source>
</evidence>
<dbReference type="Proteomes" id="UP000807025">
    <property type="component" value="Unassembled WGS sequence"/>
</dbReference>
<dbReference type="GO" id="GO:0005199">
    <property type="term" value="F:structural constituent of cell wall"/>
    <property type="evidence" value="ECO:0007669"/>
    <property type="project" value="InterPro"/>
</dbReference>
<dbReference type="GO" id="GO:0009277">
    <property type="term" value="C:fungal-type cell wall"/>
    <property type="evidence" value="ECO:0007669"/>
    <property type="project" value="InterPro"/>
</dbReference>
<accession>A0A9P6A4W4</accession>
<feature type="signal peptide" evidence="6">
    <location>
        <begin position="1"/>
        <end position="23"/>
    </location>
</feature>
<protein>
    <submittedName>
        <fullName evidence="7">Hydrophobin-domain-containing protein</fullName>
    </submittedName>
</protein>
<evidence type="ECO:0000256" key="6">
    <source>
        <dbReference type="SAM" id="SignalP"/>
    </source>
</evidence>
<dbReference type="SMART" id="SM00075">
    <property type="entry name" value="HYDRO"/>
    <property type="match status" value="1"/>
</dbReference>
<evidence type="ECO:0000256" key="5">
    <source>
        <dbReference type="ARBA" id="ARBA00023157"/>
    </source>
</evidence>
<evidence type="ECO:0000313" key="8">
    <source>
        <dbReference type="Proteomes" id="UP000807025"/>
    </source>
</evidence>
<evidence type="ECO:0000256" key="2">
    <source>
        <dbReference type="ARBA" id="ARBA00010446"/>
    </source>
</evidence>
<evidence type="ECO:0000256" key="3">
    <source>
        <dbReference type="ARBA" id="ARBA00022512"/>
    </source>
</evidence>
<comment type="similarity">
    <text evidence="2">Belongs to the fungal hydrophobin family.</text>
</comment>
<keyword evidence="4" id="KW-0964">Secreted</keyword>
<keyword evidence="5" id="KW-1015">Disulfide bond</keyword>
<keyword evidence="6" id="KW-0732">Signal</keyword>
<reference evidence="7" key="1">
    <citation type="submission" date="2020-11" db="EMBL/GenBank/DDBJ databases">
        <authorList>
            <consortium name="DOE Joint Genome Institute"/>
            <person name="Ahrendt S."/>
            <person name="Riley R."/>
            <person name="Andreopoulos W."/>
            <person name="Labutti K."/>
            <person name="Pangilinan J."/>
            <person name="Ruiz-Duenas F.J."/>
            <person name="Barrasa J.M."/>
            <person name="Sanchez-Garcia M."/>
            <person name="Camarero S."/>
            <person name="Miyauchi S."/>
            <person name="Serrano A."/>
            <person name="Linde D."/>
            <person name="Babiker R."/>
            <person name="Drula E."/>
            <person name="Ayuso-Fernandez I."/>
            <person name="Pacheco R."/>
            <person name="Padilla G."/>
            <person name="Ferreira P."/>
            <person name="Barriuso J."/>
            <person name="Kellner H."/>
            <person name="Castanera R."/>
            <person name="Alfaro M."/>
            <person name="Ramirez L."/>
            <person name="Pisabarro A.G."/>
            <person name="Kuo A."/>
            <person name="Tritt A."/>
            <person name="Lipzen A."/>
            <person name="He G."/>
            <person name="Yan M."/>
            <person name="Ng V."/>
            <person name="Cullen D."/>
            <person name="Martin F."/>
            <person name="Rosso M.-N."/>
            <person name="Henrissat B."/>
            <person name="Hibbett D."/>
            <person name="Martinez A.T."/>
            <person name="Grigoriev I.V."/>
        </authorList>
    </citation>
    <scope>NUCLEOTIDE SEQUENCE</scope>
    <source>
        <strain evidence="7">ATCC 90797</strain>
    </source>
</reference>
<dbReference type="CDD" id="cd23507">
    <property type="entry name" value="hydrophobin_I"/>
    <property type="match status" value="1"/>
</dbReference>
<dbReference type="InterPro" id="IPR001338">
    <property type="entry name" value="Class_I_Hydrophobin"/>
</dbReference>
<keyword evidence="8" id="KW-1185">Reference proteome</keyword>
<evidence type="ECO:0000313" key="7">
    <source>
        <dbReference type="EMBL" id="KAF9498270.1"/>
    </source>
</evidence>
<comment type="subcellular location">
    <subcellularLocation>
        <location evidence="1">Secreted</location>
        <location evidence="1">Cell wall</location>
    </subcellularLocation>
</comment>
<comment type="caution">
    <text evidence="7">The sequence shown here is derived from an EMBL/GenBank/DDBJ whole genome shotgun (WGS) entry which is preliminary data.</text>
</comment>
<sequence length="291" mass="30739">MFFKHNLLVSTTLTLIGISAVIASPLPEAYSYGAEDYGEDLAPLPDYAPESVPEYAPDYVPEHVPEHAPDYPPEDIIAPVPAVEDYGKAPYYYEEEEYTPVPEYVPEEVAPVPIAPPPMEHPEVAPAPVAPYVPSPPVEEYPEVVAPAPIAPAPIAPSYGSYGEGEDIVAPLPVAPPHGETPYYDEYPEDIVAPLPAYGDTYVKNDVDIYANKCSSGPVQCCNSVQESSAPSVVDVLGLLGVVLDGLVGNVGLTCNSLLGGGSCTAQTVCCDNVHFTGLVAMGCQPINIGL</sequence>
<dbReference type="EMBL" id="MU154538">
    <property type="protein sequence ID" value="KAF9498270.1"/>
    <property type="molecule type" value="Genomic_DNA"/>
</dbReference>
<feature type="chain" id="PRO_5040297986" evidence="6">
    <location>
        <begin position="24"/>
        <end position="291"/>
    </location>
</feature>
<dbReference type="Pfam" id="PF01185">
    <property type="entry name" value="Hydrophobin"/>
    <property type="match status" value="1"/>
</dbReference>
<evidence type="ECO:0000256" key="1">
    <source>
        <dbReference type="ARBA" id="ARBA00004191"/>
    </source>
</evidence>
<keyword evidence="3" id="KW-0134">Cell wall</keyword>
<gene>
    <name evidence="7" type="ORF">BDN71DRAFT_416035</name>
</gene>
<dbReference type="OrthoDB" id="4225815at2759"/>
<name>A0A9P6A4W4_PLEER</name>
<organism evidence="7 8">
    <name type="scientific">Pleurotus eryngii</name>
    <name type="common">Boletus of the steppes</name>
    <dbReference type="NCBI Taxonomy" id="5323"/>
    <lineage>
        <taxon>Eukaryota</taxon>
        <taxon>Fungi</taxon>
        <taxon>Dikarya</taxon>
        <taxon>Basidiomycota</taxon>
        <taxon>Agaricomycotina</taxon>
        <taxon>Agaricomycetes</taxon>
        <taxon>Agaricomycetidae</taxon>
        <taxon>Agaricales</taxon>
        <taxon>Pleurotineae</taxon>
        <taxon>Pleurotaceae</taxon>
        <taxon>Pleurotus</taxon>
    </lineage>
</organism>
<dbReference type="AlphaFoldDB" id="A0A9P6A4W4"/>
<proteinExistence type="inferred from homology"/>